<proteinExistence type="predicted"/>
<dbReference type="Gene3D" id="3.90.1200.10">
    <property type="match status" value="1"/>
</dbReference>
<name>D5SSJ3_PLAL2</name>
<accession>D5SSJ3</accession>
<dbReference type="KEGG" id="plm:Plim_0897"/>
<evidence type="ECO:0000313" key="2">
    <source>
        <dbReference type="EMBL" id="ADG66741.1"/>
    </source>
</evidence>
<dbReference type="InterPro" id="IPR002575">
    <property type="entry name" value="Aminoglycoside_PTrfase"/>
</dbReference>
<feature type="domain" description="Aminoglycoside phosphotransferase" evidence="1">
    <location>
        <begin position="55"/>
        <end position="325"/>
    </location>
</feature>
<organism evidence="2 3">
    <name type="scientific">Planctopirus limnophila (strain ATCC 43296 / DSM 3776 / IFAM 1008 / Mu 290)</name>
    <name type="common">Planctomyces limnophilus</name>
    <dbReference type="NCBI Taxonomy" id="521674"/>
    <lineage>
        <taxon>Bacteria</taxon>
        <taxon>Pseudomonadati</taxon>
        <taxon>Planctomycetota</taxon>
        <taxon>Planctomycetia</taxon>
        <taxon>Planctomycetales</taxon>
        <taxon>Planctomycetaceae</taxon>
        <taxon>Planctopirus</taxon>
    </lineage>
</organism>
<reference evidence="2 3" key="1">
    <citation type="journal article" date="2010" name="Stand. Genomic Sci.">
        <title>Complete genome sequence of Planctomyces limnophilus type strain (Mu 290).</title>
        <authorList>
            <person name="Labutti K."/>
            <person name="Sikorski J."/>
            <person name="Schneider S."/>
            <person name="Nolan M."/>
            <person name="Lucas S."/>
            <person name="Glavina Del Rio T."/>
            <person name="Tice H."/>
            <person name="Cheng J.F."/>
            <person name="Goodwin L."/>
            <person name="Pitluck S."/>
            <person name="Liolios K."/>
            <person name="Ivanova N."/>
            <person name="Mavromatis K."/>
            <person name="Mikhailova N."/>
            <person name="Pati A."/>
            <person name="Chen A."/>
            <person name="Palaniappan K."/>
            <person name="Land M."/>
            <person name="Hauser L."/>
            <person name="Chang Y.J."/>
            <person name="Jeffries C.D."/>
            <person name="Tindall B.J."/>
            <person name="Rohde M."/>
            <person name="Goker M."/>
            <person name="Woyke T."/>
            <person name="Bristow J."/>
            <person name="Eisen J.A."/>
            <person name="Markowitz V."/>
            <person name="Hugenholtz P."/>
            <person name="Kyrpides N.C."/>
            <person name="Klenk H.P."/>
            <person name="Lapidus A."/>
        </authorList>
    </citation>
    <scope>NUCLEOTIDE SEQUENCE [LARGE SCALE GENOMIC DNA]</scope>
    <source>
        <strain evidence="3">ATCC 43296 / DSM 3776 / IFAM 1008 / Mu 290</strain>
    </source>
</reference>
<dbReference type="HOGENOM" id="CLU_650282_0_0_0"/>
<dbReference type="Pfam" id="PF01636">
    <property type="entry name" value="APH"/>
    <property type="match status" value="1"/>
</dbReference>
<dbReference type="AlphaFoldDB" id="D5SSJ3"/>
<keyword evidence="3" id="KW-1185">Reference proteome</keyword>
<evidence type="ECO:0000259" key="1">
    <source>
        <dbReference type="Pfam" id="PF01636"/>
    </source>
</evidence>
<dbReference type="EMBL" id="CP001744">
    <property type="protein sequence ID" value="ADG66741.1"/>
    <property type="molecule type" value="Genomic_DNA"/>
</dbReference>
<dbReference type="RefSeq" id="WP_013109172.1">
    <property type="nucleotide sequence ID" value="NC_014148.1"/>
</dbReference>
<sequence length="422" mass="47260">MMVESALKVATRLEPIPASWQQYLIETCRQNFDWLSQVSELEIQRVQSAAFSGAQVFQLHVPELGQFALRLWPTDAMPPARLTGLHALLRHTQQLGLPVAAPVPVSKRKVAQGTMSCFWIMANSPRLTGSISASIDRLRTNSSGMNTLGREEDFLCQLEPWLKGQPLDANHLDESDATKAMAMLARWHTAASSFAPPPSCQAWFGPSHQGVSPTVLKCLAKLTRQEAGLAHRDAVEHGVGETRLNSFDDFGCLAKLRKLAQLVDGLIPLITRELAPWAHQKIPLTPCWGDFWCQHVLMEHGEVSGLLDATAARTDSVAIDLARFLGSLHIIRPSTRELCFEVYRGVRSFSEIEIRLARVMERVGLLMAGMFWIESLIGKNARDHQSRNLQQWQMISMRLDWLLCRLSLLHAELLENPGLNLR</sequence>
<dbReference type="SUPFAM" id="SSF56112">
    <property type="entry name" value="Protein kinase-like (PK-like)"/>
    <property type="match status" value="1"/>
</dbReference>
<dbReference type="OrthoDB" id="283096at2"/>
<evidence type="ECO:0000313" key="3">
    <source>
        <dbReference type="Proteomes" id="UP000002220"/>
    </source>
</evidence>
<gene>
    <name evidence="2" type="ordered locus">Plim_0897</name>
</gene>
<keyword evidence="2" id="KW-0808">Transferase</keyword>
<dbReference type="STRING" id="521674.Plim_0897"/>
<dbReference type="GO" id="GO:0016740">
    <property type="term" value="F:transferase activity"/>
    <property type="evidence" value="ECO:0007669"/>
    <property type="project" value="UniProtKB-KW"/>
</dbReference>
<dbReference type="InterPro" id="IPR011009">
    <property type="entry name" value="Kinase-like_dom_sf"/>
</dbReference>
<dbReference type="Proteomes" id="UP000002220">
    <property type="component" value="Chromosome"/>
</dbReference>
<protein>
    <submittedName>
        <fullName evidence="2">Aminoglycoside phosphotransferase</fullName>
    </submittedName>
</protein>